<dbReference type="AlphaFoldDB" id="A0A482ZE27"/>
<evidence type="ECO:0000256" key="2">
    <source>
        <dbReference type="SAM" id="SignalP"/>
    </source>
</evidence>
<name>A0A482ZE27_9ARAC</name>
<reference evidence="3" key="1">
    <citation type="submission" date="2017-03" db="EMBL/GenBank/DDBJ databases">
        <authorList>
            <person name="QRISCLOUD D."/>
        </authorList>
    </citation>
    <scope>NUCLEOTIDE SEQUENCE</scope>
</reference>
<feature type="signal peptide" evidence="2">
    <location>
        <begin position="1"/>
        <end position="19"/>
    </location>
</feature>
<dbReference type="Gene3D" id="2.10.80.10">
    <property type="entry name" value="Lipase, subunit A"/>
    <property type="match status" value="1"/>
</dbReference>
<feature type="chain" id="PRO_5019830785" evidence="2">
    <location>
        <begin position="20"/>
        <end position="126"/>
    </location>
</feature>
<sequence>MKVLLACVLLSVTFAVSYAGLTCMTDKEKCGPEECCVQLGMIGHCKPLAKEDDVCEMKPAKHLFKDYVYKVKCPCNEAAGLKCESSKGGVVGKFVGKCKLVDTSGEGDGDGNNGGNEDGGDEVVEE</sequence>
<protein>
    <submittedName>
        <fullName evidence="3">U12-Hypotoxin-Hsp1a_1</fullName>
    </submittedName>
</protein>
<organism evidence="3">
    <name type="scientific">Hypochilus sp. SGP-2016</name>
    <dbReference type="NCBI Taxonomy" id="1905178"/>
    <lineage>
        <taxon>Eukaryota</taxon>
        <taxon>Metazoa</taxon>
        <taxon>Ecdysozoa</taxon>
        <taxon>Arthropoda</taxon>
        <taxon>Chelicerata</taxon>
        <taxon>Arachnida</taxon>
        <taxon>Araneae</taxon>
        <taxon>Araneomorphae</taxon>
        <taxon>Hypochilidae</taxon>
        <taxon>Hypochilus</taxon>
    </lineage>
</organism>
<accession>A0A482ZE27</accession>
<feature type="region of interest" description="Disordered" evidence="1">
    <location>
        <begin position="102"/>
        <end position="126"/>
    </location>
</feature>
<reference evidence="3" key="2">
    <citation type="submission" date="2019-04" db="EMBL/GenBank/DDBJ databases">
        <title>Unravelling the molecular evolution of spider venoms.</title>
        <authorList>
            <person name="Pineda S."/>
        </authorList>
    </citation>
    <scope>NUCLEOTIDE SEQUENCE</scope>
</reference>
<evidence type="ECO:0000313" key="3">
    <source>
        <dbReference type="EMBL" id="SMD46561.1"/>
    </source>
</evidence>
<proteinExistence type="predicted"/>
<evidence type="ECO:0000256" key="1">
    <source>
        <dbReference type="SAM" id="MobiDB-lite"/>
    </source>
</evidence>
<dbReference type="EMBL" id="HAGR01000031">
    <property type="protein sequence ID" value="SMD46561.1"/>
    <property type="molecule type" value="Transcribed_RNA"/>
</dbReference>
<keyword evidence="2" id="KW-0732">Signal</keyword>